<sequence length="183" mass="20440">MFLFIGVILFCAPLFIAGAAPPPQSCNSINAVKYDDYFEESPERVINSFMNLKLFKFGNATWIHVGTVDYKSTDLQYPDYICANVPFDISVPDSQKCSTSLNTTFSFALQGPSFNLYAHFSNDSWSRIFTGYADDGTFSFIDGTFFNSSQPRLSTTFKNNTTTIYEEQTCTSFVSAPEAPKIS</sequence>
<keyword evidence="2" id="KW-1185">Reference proteome</keyword>
<name>A0A914QZL7_9BILA</name>
<reference evidence="3" key="1">
    <citation type="submission" date="2022-11" db="UniProtKB">
        <authorList>
            <consortium name="WormBaseParasite"/>
        </authorList>
    </citation>
    <scope>IDENTIFICATION</scope>
</reference>
<protein>
    <submittedName>
        <fullName evidence="3">Uncharacterized protein</fullName>
    </submittedName>
</protein>
<feature type="signal peptide" evidence="1">
    <location>
        <begin position="1"/>
        <end position="19"/>
    </location>
</feature>
<feature type="chain" id="PRO_5038054454" evidence="1">
    <location>
        <begin position="20"/>
        <end position="183"/>
    </location>
</feature>
<accession>A0A914QZL7</accession>
<evidence type="ECO:0000313" key="2">
    <source>
        <dbReference type="Proteomes" id="UP000887578"/>
    </source>
</evidence>
<dbReference type="Proteomes" id="UP000887578">
    <property type="component" value="Unplaced"/>
</dbReference>
<keyword evidence="1" id="KW-0732">Signal</keyword>
<evidence type="ECO:0000313" key="3">
    <source>
        <dbReference type="WBParaSite" id="PDA_v2.g4527.t1"/>
    </source>
</evidence>
<proteinExistence type="predicted"/>
<evidence type="ECO:0000256" key="1">
    <source>
        <dbReference type="SAM" id="SignalP"/>
    </source>
</evidence>
<organism evidence="2 3">
    <name type="scientific">Panagrolaimus davidi</name>
    <dbReference type="NCBI Taxonomy" id="227884"/>
    <lineage>
        <taxon>Eukaryota</taxon>
        <taxon>Metazoa</taxon>
        <taxon>Ecdysozoa</taxon>
        <taxon>Nematoda</taxon>
        <taxon>Chromadorea</taxon>
        <taxon>Rhabditida</taxon>
        <taxon>Tylenchina</taxon>
        <taxon>Panagrolaimomorpha</taxon>
        <taxon>Panagrolaimoidea</taxon>
        <taxon>Panagrolaimidae</taxon>
        <taxon>Panagrolaimus</taxon>
    </lineage>
</organism>
<dbReference type="WBParaSite" id="PDA_v2.g4527.t1">
    <property type="protein sequence ID" value="PDA_v2.g4527.t1"/>
    <property type="gene ID" value="PDA_v2.g4527"/>
</dbReference>
<dbReference type="AlphaFoldDB" id="A0A914QZL7"/>